<feature type="region of interest" description="Disordered" evidence="2">
    <location>
        <begin position="1"/>
        <end position="21"/>
    </location>
</feature>
<protein>
    <submittedName>
        <fullName evidence="4">Glycosyltransferase family 4 protein</fullName>
    </submittedName>
</protein>
<name>A0A139ARS5_GONPJ</name>
<accession>A0A139ARS5</accession>
<keyword evidence="4" id="KW-0808">Transferase</keyword>
<dbReference type="STRING" id="1344416.A0A139ARS5"/>
<dbReference type="Pfam" id="PF00534">
    <property type="entry name" value="Glycos_transf_1"/>
    <property type="match status" value="1"/>
</dbReference>
<dbReference type="PANTHER" id="PTHR12526">
    <property type="entry name" value="GLYCOSYLTRANSFERASE"/>
    <property type="match status" value="1"/>
</dbReference>
<dbReference type="GO" id="GO:0016757">
    <property type="term" value="F:glycosyltransferase activity"/>
    <property type="evidence" value="ECO:0007669"/>
    <property type="project" value="UniProtKB-KW"/>
</dbReference>
<dbReference type="Gene3D" id="3.40.50.2000">
    <property type="entry name" value="Glycogen Phosphorylase B"/>
    <property type="match status" value="1"/>
</dbReference>
<evidence type="ECO:0000313" key="5">
    <source>
        <dbReference type="Proteomes" id="UP000070544"/>
    </source>
</evidence>
<evidence type="ECO:0000256" key="2">
    <source>
        <dbReference type="SAM" id="MobiDB-lite"/>
    </source>
</evidence>
<dbReference type="AlphaFoldDB" id="A0A139ARS5"/>
<evidence type="ECO:0000256" key="1">
    <source>
        <dbReference type="ARBA" id="ARBA00022676"/>
    </source>
</evidence>
<dbReference type="PANTHER" id="PTHR12526:SF630">
    <property type="entry name" value="GLYCOSYLTRANSFERASE"/>
    <property type="match status" value="1"/>
</dbReference>
<feature type="region of interest" description="Disordered" evidence="2">
    <location>
        <begin position="196"/>
        <end position="249"/>
    </location>
</feature>
<keyword evidence="1" id="KW-0328">Glycosyltransferase</keyword>
<feature type="domain" description="Glycosyl transferase family 1" evidence="3">
    <location>
        <begin position="333"/>
        <end position="485"/>
    </location>
</feature>
<keyword evidence="5" id="KW-1185">Reference proteome</keyword>
<sequence>MAPTPPYPSTRPRPLSLPTARRPRVVLHMRSASHLAGKSPTVTIEDGEVDADVDEMKHSMALLMREAENQATASRDSSHYTLASSMNTLLDSTPPPAHSEKHSESTRLTSLERKYLCHRLPVLDRRVLRTFGVYMGQWKNVAWPSEPWHCDLLVMPLREAWEWAEFAKSGTVLPFSVLEEDIKRNTAAMKTEVKAVGKSGVRGQDENGTSPSLGASGKQINGDAEDNSATSESDNESDAGSSHIGESQGGFAMVRRAISRMSSKKVAGQGDPTSEDRDPKTGALGAIMRVLSKKQTSDSHRKFGDEISEKDTRLKISPVVNGMSVARFQPNVAAELEKPTAIMLSHVSPVKGVAGAIAAAGVIVNELGFRNFELHIYGSTEKDSAYTAACTSLISSLNLTNHVFLKGVASPASVLPQGWVFVNSSITEGLPLALGEAGLCGLPVVCTDVGGSREVVSDLRSGTVYGAIVPPGQAQQLARAILSVLAVADGLDAVAGESFVAPVKLVDYLSRGESGVTELEARITDPRVKEARRRLGMLLRERTIRTFSLAKFLRVHEQVMYLGTAYSGYKANRV</sequence>
<feature type="region of interest" description="Disordered" evidence="2">
    <location>
        <begin position="87"/>
        <end position="106"/>
    </location>
</feature>
<dbReference type="OrthoDB" id="2582433at2759"/>
<organism evidence="4 5">
    <name type="scientific">Gonapodya prolifera (strain JEL478)</name>
    <name type="common">Monoblepharis prolifera</name>
    <dbReference type="NCBI Taxonomy" id="1344416"/>
    <lineage>
        <taxon>Eukaryota</taxon>
        <taxon>Fungi</taxon>
        <taxon>Fungi incertae sedis</taxon>
        <taxon>Chytridiomycota</taxon>
        <taxon>Chytridiomycota incertae sedis</taxon>
        <taxon>Monoblepharidomycetes</taxon>
        <taxon>Monoblepharidales</taxon>
        <taxon>Gonapodyaceae</taxon>
        <taxon>Gonapodya</taxon>
    </lineage>
</organism>
<dbReference type="Proteomes" id="UP000070544">
    <property type="component" value="Unassembled WGS sequence"/>
</dbReference>
<dbReference type="SUPFAM" id="SSF53756">
    <property type="entry name" value="UDP-Glycosyltransferase/glycogen phosphorylase"/>
    <property type="match status" value="1"/>
</dbReference>
<evidence type="ECO:0000259" key="3">
    <source>
        <dbReference type="Pfam" id="PF00534"/>
    </source>
</evidence>
<dbReference type="InterPro" id="IPR001296">
    <property type="entry name" value="Glyco_trans_1"/>
</dbReference>
<gene>
    <name evidence="4" type="ORF">M427DRAFT_28899</name>
</gene>
<proteinExistence type="predicted"/>
<dbReference type="EMBL" id="KQ965738">
    <property type="protein sequence ID" value="KXS19440.1"/>
    <property type="molecule type" value="Genomic_DNA"/>
</dbReference>
<feature type="region of interest" description="Disordered" evidence="2">
    <location>
        <begin position="261"/>
        <end position="281"/>
    </location>
</feature>
<reference evidence="4 5" key="1">
    <citation type="journal article" date="2015" name="Genome Biol. Evol.">
        <title>Phylogenomic analyses indicate that early fungi evolved digesting cell walls of algal ancestors of land plants.</title>
        <authorList>
            <person name="Chang Y."/>
            <person name="Wang S."/>
            <person name="Sekimoto S."/>
            <person name="Aerts A.L."/>
            <person name="Choi C."/>
            <person name="Clum A."/>
            <person name="LaButti K.M."/>
            <person name="Lindquist E.A."/>
            <person name="Yee Ngan C."/>
            <person name="Ohm R.A."/>
            <person name="Salamov A.A."/>
            <person name="Grigoriev I.V."/>
            <person name="Spatafora J.W."/>
            <person name="Berbee M.L."/>
        </authorList>
    </citation>
    <scope>NUCLEOTIDE SEQUENCE [LARGE SCALE GENOMIC DNA]</scope>
    <source>
        <strain evidence="4 5">JEL478</strain>
    </source>
</reference>
<evidence type="ECO:0000313" key="4">
    <source>
        <dbReference type="EMBL" id="KXS19440.1"/>
    </source>
</evidence>
<feature type="compositionally biased region" description="Pro residues" evidence="2">
    <location>
        <begin position="1"/>
        <end position="11"/>
    </location>
</feature>